<dbReference type="InterPro" id="IPR029045">
    <property type="entry name" value="ClpP/crotonase-like_dom_sf"/>
</dbReference>
<comment type="pathway">
    <text evidence="1">Lipid metabolism; fatty acid beta-oxidation.</text>
</comment>
<reference evidence="7" key="1">
    <citation type="submission" date="2020-12" db="EMBL/GenBank/DDBJ databases">
        <title>Hymenobacter sp.</title>
        <authorList>
            <person name="Kim M.K."/>
        </authorList>
    </citation>
    <scope>NUCLEOTIDE SEQUENCE [LARGE SCALE GENOMIC DNA]</scope>
    <source>
        <strain evidence="7">BT553</strain>
    </source>
</reference>
<dbReference type="InterPro" id="IPR045002">
    <property type="entry name" value="Ech1-like"/>
</dbReference>
<keyword evidence="4" id="KW-0443">Lipid metabolism</keyword>
<dbReference type="EMBL" id="JAELXS010000005">
    <property type="protein sequence ID" value="MBJ6122296.1"/>
    <property type="molecule type" value="Genomic_DNA"/>
</dbReference>
<keyword evidence="5" id="KW-0413">Isomerase</keyword>
<dbReference type="Gene3D" id="1.10.12.10">
    <property type="entry name" value="Lyase 2-enoyl-coa Hydratase, Chain A, domain 2"/>
    <property type="match status" value="1"/>
</dbReference>
<dbReference type="InterPro" id="IPR014748">
    <property type="entry name" value="Enoyl-CoA_hydra_C"/>
</dbReference>
<dbReference type="PANTHER" id="PTHR43149:SF1">
    <property type="entry name" value="DELTA(3,5)-DELTA(2,4)-DIENOYL-COA ISOMERASE, MITOCHONDRIAL"/>
    <property type="match status" value="1"/>
</dbReference>
<dbReference type="SUPFAM" id="SSF52096">
    <property type="entry name" value="ClpP/crotonase"/>
    <property type="match status" value="1"/>
</dbReference>
<evidence type="ECO:0000313" key="6">
    <source>
        <dbReference type="EMBL" id="MBJ6122296.1"/>
    </source>
</evidence>
<dbReference type="InterPro" id="IPR001753">
    <property type="entry name" value="Enoyl-CoA_hydra/iso"/>
</dbReference>
<proteinExistence type="inferred from homology"/>
<evidence type="ECO:0000256" key="3">
    <source>
        <dbReference type="ARBA" id="ARBA00022832"/>
    </source>
</evidence>
<evidence type="ECO:0000256" key="5">
    <source>
        <dbReference type="ARBA" id="ARBA00023235"/>
    </source>
</evidence>
<keyword evidence="3" id="KW-0276">Fatty acid metabolism</keyword>
<sequence>MTDRVSIAVDAGVAHVQLSRPAQMNALDPAMFDALAAAIDALAVRCDVRCVVLSGEGRAFCAGLDMAAMASGGSGLLTHDRTHGPANLVQHVAWGWRAMPQPVIAALHGVAFGGGLQIAAGADVRLATADTRLSIREMHWGIVPDMAGYALWRGTVRDDVLRELVYTAREVDGTDGAALGLVTRIAPDPLTEALALARTIAGRHPAAIRAAKRLFAVAADGDPATILTAETTEQAALLGTADQREQVRANMEKRAPVFGEGD</sequence>
<accession>A0ABS0XQI4</accession>
<dbReference type="CDD" id="cd06558">
    <property type="entry name" value="crotonase-like"/>
    <property type="match status" value="1"/>
</dbReference>
<dbReference type="NCBIfam" id="NF005699">
    <property type="entry name" value="PRK07509.1"/>
    <property type="match status" value="1"/>
</dbReference>
<comment type="similarity">
    <text evidence="2">Belongs to the enoyl-CoA hydratase/isomerase family.</text>
</comment>
<keyword evidence="7" id="KW-1185">Reference proteome</keyword>
<dbReference type="Proteomes" id="UP000640426">
    <property type="component" value="Unassembled WGS sequence"/>
</dbReference>
<dbReference type="Pfam" id="PF00378">
    <property type="entry name" value="ECH_1"/>
    <property type="match status" value="1"/>
</dbReference>
<dbReference type="RefSeq" id="WP_199037804.1">
    <property type="nucleotide sequence ID" value="NZ_JAELXS010000005.1"/>
</dbReference>
<evidence type="ECO:0000256" key="2">
    <source>
        <dbReference type="ARBA" id="ARBA00005254"/>
    </source>
</evidence>
<comment type="caution">
    <text evidence="6">The sequence shown here is derived from an EMBL/GenBank/DDBJ whole genome shotgun (WGS) entry which is preliminary data.</text>
</comment>
<evidence type="ECO:0000256" key="1">
    <source>
        <dbReference type="ARBA" id="ARBA00005005"/>
    </source>
</evidence>
<protein>
    <submittedName>
        <fullName evidence="6">Crotonase/enoyl-CoA hydratase family protein</fullName>
    </submittedName>
</protein>
<evidence type="ECO:0000256" key="4">
    <source>
        <dbReference type="ARBA" id="ARBA00023098"/>
    </source>
</evidence>
<organism evidence="6 7">
    <name type="scientific">Sphingomonas mollis</name>
    <dbReference type="NCBI Taxonomy" id="2795726"/>
    <lineage>
        <taxon>Bacteria</taxon>
        <taxon>Pseudomonadati</taxon>
        <taxon>Pseudomonadota</taxon>
        <taxon>Alphaproteobacteria</taxon>
        <taxon>Sphingomonadales</taxon>
        <taxon>Sphingomonadaceae</taxon>
        <taxon>Sphingomonas</taxon>
    </lineage>
</organism>
<evidence type="ECO:0000313" key="7">
    <source>
        <dbReference type="Proteomes" id="UP000640426"/>
    </source>
</evidence>
<dbReference type="PANTHER" id="PTHR43149">
    <property type="entry name" value="ENOYL-COA HYDRATASE"/>
    <property type="match status" value="1"/>
</dbReference>
<gene>
    <name evidence="6" type="ORF">JAO74_10885</name>
</gene>
<name>A0ABS0XQI4_9SPHN</name>
<dbReference type="Gene3D" id="3.90.226.10">
    <property type="entry name" value="2-enoyl-CoA Hydratase, Chain A, domain 1"/>
    <property type="match status" value="1"/>
</dbReference>